<dbReference type="PRINTS" id="PR00344">
    <property type="entry name" value="BCTRLSENSOR"/>
</dbReference>
<dbReference type="Pfam" id="PF01627">
    <property type="entry name" value="Hpt"/>
    <property type="match status" value="2"/>
</dbReference>
<evidence type="ECO:0000259" key="11">
    <source>
        <dbReference type="PROSITE" id="PS50851"/>
    </source>
</evidence>
<dbReference type="InterPro" id="IPR036641">
    <property type="entry name" value="HPT_dom_sf"/>
</dbReference>
<evidence type="ECO:0000259" key="12">
    <source>
        <dbReference type="PROSITE" id="PS50894"/>
    </source>
</evidence>
<organism evidence="13 14">
    <name type="scientific">Desulfoluna butyratoxydans</name>
    <dbReference type="NCBI Taxonomy" id="231438"/>
    <lineage>
        <taxon>Bacteria</taxon>
        <taxon>Pseudomonadati</taxon>
        <taxon>Thermodesulfobacteriota</taxon>
        <taxon>Desulfobacteria</taxon>
        <taxon>Desulfobacterales</taxon>
        <taxon>Desulfolunaceae</taxon>
        <taxon>Desulfoluna</taxon>
    </lineage>
</organism>
<dbReference type="PROSITE" id="PS50894">
    <property type="entry name" value="HPT"/>
    <property type="match status" value="2"/>
</dbReference>
<dbReference type="AlphaFoldDB" id="A0A4U8YHZ1"/>
<evidence type="ECO:0000259" key="9">
    <source>
        <dbReference type="PROSITE" id="PS50109"/>
    </source>
</evidence>
<feature type="domain" description="CheW-like" evidence="11">
    <location>
        <begin position="778"/>
        <end position="915"/>
    </location>
</feature>
<keyword evidence="4" id="KW-0808">Transferase</keyword>
<dbReference type="InterPro" id="IPR011006">
    <property type="entry name" value="CheY-like_superfamily"/>
</dbReference>
<feature type="compositionally biased region" description="Low complexity" evidence="8">
    <location>
        <begin position="398"/>
        <end position="407"/>
    </location>
</feature>
<dbReference type="EMBL" id="CAADHO010000001">
    <property type="protein sequence ID" value="VFQ43191.1"/>
    <property type="molecule type" value="Genomic_DNA"/>
</dbReference>
<evidence type="ECO:0000256" key="5">
    <source>
        <dbReference type="ARBA" id="ARBA00022777"/>
    </source>
</evidence>
<sequence length="1051" mass="113408">MSGYGAEAQHGAFEPLRQSIWGTNCIVGSQNSSIVNGFIDEVTTYIPLLRSGIEALSAEPRRVEEVQELHRLVHIIHGAASLVGLVGLSHAAAPVEEALEEAMEGALPVDAPFLDAMAESVDHFDAFARGRITDRAHEISMVARSVAVFRRLRGLPETGDEEAMALFLEELGEDPGPGDVSVPGIGVPEPDLEPTLCVEGDDEAELLLGDVPSGAEGLEGMPMPEDDDVASVDPFLFDAPPVRPDPVPEQEPDSLPGALPESGDAPSGVAPEILAVFNDEVEEHVESINRNLEALEAQVAEPMIMGADEKEKIRQVRRAVHTIKGASSLVGMTGLPAWAHRVEDLLDWLYDEAEEITPEAVAVLLRATDIMALFLTDPSRVTDQEMSGLETDFCRIRGASPGAPAPGAGDGPHGEPGESVGIFDALSLEDEAAMDREAASAPGPALSGTFRVGMEKLDDLVNLASEQIIALSAFDRKLDAFMGTVSELDLSRARLRETSRSLQVGYEVKAIAKPGAALAEAGDGDPFGDFDSLELDRYSEFNLMLRDLAESAVDIGEIYSVMQTLHSDFEGYVTRQRVLLSELQGKLMHIRMAPMSVITTRMRRAVREVADRLAKQVRLTIRGEGIELDRVIWEKLSDPLLHILRNAVDHGIEDPETRRKAGKPDTGIIAVSASREGNQVLIRIRDDGAGLNLAAIRSRAEAMAGVDAASLSDDELVSLVFAPGFSTRGEVTEISGRGVGMDVVKTNIEELKGSVRISSPGPGQGTVLLVRIPLTLAVTRAVLCTAAGRTFAVPLNEISDMLRVYPENMVREPMESVRVDDEVFPFYRLSRVLGMADDAASRQGVGDRPLVLKIESPERTAALAVDSLVGQQEIVIKSLGSHLQYVKGISGATVMGDGSLVPILNVRELLDGEVGNARPAAPVKDPEADTPLEVLIVDDSVSVRQVVARLLESRGWKTTFARDGVEALETLSSLTPDVIVLDVEMPRMNGYEFLSARRSHPSCRTVPVVMLTSRSTAKYREKARALGADGYVVKPFDNRQFLNLIERLAMR</sequence>
<dbReference type="InterPro" id="IPR003594">
    <property type="entry name" value="HATPase_dom"/>
</dbReference>
<dbReference type="InterPro" id="IPR051315">
    <property type="entry name" value="Bact_Chemotaxis_CheA"/>
</dbReference>
<keyword evidence="3 7" id="KW-0597">Phosphoprotein</keyword>
<dbReference type="Proteomes" id="UP000507962">
    <property type="component" value="Unassembled WGS sequence"/>
</dbReference>
<evidence type="ECO:0000256" key="2">
    <source>
        <dbReference type="ARBA" id="ARBA00012438"/>
    </source>
</evidence>
<dbReference type="Gene3D" id="3.40.50.2300">
    <property type="match status" value="1"/>
</dbReference>
<dbReference type="InterPro" id="IPR036890">
    <property type="entry name" value="HATPase_C_sf"/>
</dbReference>
<dbReference type="SUPFAM" id="SSF50341">
    <property type="entry name" value="CheW-like"/>
    <property type="match status" value="1"/>
</dbReference>
<evidence type="ECO:0000256" key="1">
    <source>
        <dbReference type="ARBA" id="ARBA00000085"/>
    </source>
</evidence>
<keyword evidence="14" id="KW-1185">Reference proteome</keyword>
<dbReference type="CDD" id="cd00088">
    <property type="entry name" value="HPT"/>
    <property type="match status" value="2"/>
</dbReference>
<dbReference type="InterPro" id="IPR004358">
    <property type="entry name" value="Sig_transdc_His_kin-like_C"/>
</dbReference>
<dbReference type="PROSITE" id="PS50109">
    <property type="entry name" value="HIS_KIN"/>
    <property type="match status" value="1"/>
</dbReference>
<feature type="modified residue" description="Phosphohistidine" evidence="6">
    <location>
        <position position="74"/>
    </location>
</feature>
<evidence type="ECO:0000256" key="8">
    <source>
        <dbReference type="SAM" id="MobiDB-lite"/>
    </source>
</evidence>
<dbReference type="InterPro" id="IPR004105">
    <property type="entry name" value="CheA-like_dim"/>
</dbReference>
<dbReference type="FunFam" id="3.30.565.10:FF:000016">
    <property type="entry name" value="Chemotaxis protein CheA, putative"/>
    <property type="match status" value="1"/>
</dbReference>
<comment type="catalytic activity">
    <reaction evidence="1">
        <text>ATP + protein L-histidine = ADP + protein N-phospho-L-histidine.</text>
        <dbReference type="EC" id="2.7.13.3"/>
    </reaction>
</comment>
<gene>
    <name evidence="13" type="ORF">MSL71_8190</name>
</gene>
<dbReference type="InterPro" id="IPR008207">
    <property type="entry name" value="Sig_transdc_His_kin_Hpt_dom"/>
</dbReference>
<dbReference type="SUPFAM" id="SSF52172">
    <property type="entry name" value="CheY-like"/>
    <property type="match status" value="1"/>
</dbReference>
<evidence type="ECO:0000256" key="3">
    <source>
        <dbReference type="ARBA" id="ARBA00022553"/>
    </source>
</evidence>
<dbReference type="Pfam" id="PF00072">
    <property type="entry name" value="Response_reg"/>
    <property type="match status" value="1"/>
</dbReference>
<feature type="domain" description="Histidine kinase" evidence="9">
    <location>
        <begin position="579"/>
        <end position="776"/>
    </location>
</feature>
<evidence type="ECO:0000256" key="7">
    <source>
        <dbReference type="PROSITE-ProRule" id="PRU00169"/>
    </source>
</evidence>
<reference evidence="13 14" key="1">
    <citation type="submission" date="2019-03" db="EMBL/GenBank/DDBJ databases">
        <authorList>
            <person name="Nijsse B."/>
        </authorList>
    </citation>
    <scope>NUCLEOTIDE SEQUENCE [LARGE SCALE GENOMIC DNA]</scope>
    <source>
        <strain evidence="13">Desulfoluna butyratoxydans MSL71</strain>
    </source>
</reference>
<dbReference type="Gene3D" id="2.30.30.40">
    <property type="entry name" value="SH3 Domains"/>
    <property type="match status" value="1"/>
</dbReference>
<dbReference type="GO" id="GO:0000155">
    <property type="term" value="F:phosphorelay sensor kinase activity"/>
    <property type="evidence" value="ECO:0007669"/>
    <property type="project" value="InterPro"/>
</dbReference>
<dbReference type="InterPro" id="IPR036061">
    <property type="entry name" value="CheW-like_dom_sf"/>
</dbReference>
<feature type="modified residue" description="Phosphohistidine" evidence="6">
    <location>
        <position position="321"/>
    </location>
</feature>
<dbReference type="PANTHER" id="PTHR43395:SF8">
    <property type="entry name" value="HISTIDINE KINASE"/>
    <property type="match status" value="1"/>
</dbReference>
<dbReference type="GO" id="GO:0005737">
    <property type="term" value="C:cytoplasm"/>
    <property type="evidence" value="ECO:0007669"/>
    <property type="project" value="InterPro"/>
</dbReference>
<dbReference type="InterPro" id="IPR001789">
    <property type="entry name" value="Sig_transdc_resp-reg_receiver"/>
</dbReference>
<evidence type="ECO:0000313" key="14">
    <source>
        <dbReference type="Proteomes" id="UP000507962"/>
    </source>
</evidence>
<evidence type="ECO:0000256" key="4">
    <source>
        <dbReference type="ARBA" id="ARBA00022679"/>
    </source>
</evidence>
<evidence type="ECO:0000313" key="13">
    <source>
        <dbReference type="EMBL" id="VFQ43191.1"/>
    </source>
</evidence>
<evidence type="ECO:0000256" key="6">
    <source>
        <dbReference type="PROSITE-ProRule" id="PRU00110"/>
    </source>
</evidence>
<evidence type="ECO:0000259" key="10">
    <source>
        <dbReference type="PROSITE" id="PS50110"/>
    </source>
</evidence>
<dbReference type="PROSITE" id="PS50851">
    <property type="entry name" value="CHEW"/>
    <property type="match status" value="1"/>
</dbReference>
<feature type="domain" description="Response regulatory" evidence="10">
    <location>
        <begin position="933"/>
        <end position="1049"/>
    </location>
</feature>
<dbReference type="GO" id="GO:0006935">
    <property type="term" value="P:chemotaxis"/>
    <property type="evidence" value="ECO:0007669"/>
    <property type="project" value="InterPro"/>
</dbReference>
<proteinExistence type="predicted"/>
<dbReference type="EC" id="2.7.13.3" evidence="2"/>
<name>A0A4U8YHZ1_9BACT</name>
<dbReference type="SMART" id="SM00260">
    <property type="entry name" value="CheW"/>
    <property type="match status" value="1"/>
</dbReference>
<dbReference type="SMART" id="SM00448">
    <property type="entry name" value="REC"/>
    <property type="match status" value="1"/>
</dbReference>
<dbReference type="PANTHER" id="PTHR43395">
    <property type="entry name" value="SENSOR HISTIDINE KINASE CHEA"/>
    <property type="match status" value="1"/>
</dbReference>
<dbReference type="SUPFAM" id="SSF47226">
    <property type="entry name" value="Histidine-containing phosphotransfer domain, HPT domain"/>
    <property type="match status" value="2"/>
</dbReference>
<feature type="region of interest" description="Disordered" evidence="8">
    <location>
        <begin position="398"/>
        <end position="418"/>
    </location>
</feature>
<dbReference type="PROSITE" id="PS50110">
    <property type="entry name" value="RESPONSE_REGULATORY"/>
    <property type="match status" value="1"/>
</dbReference>
<dbReference type="SMART" id="SM00387">
    <property type="entry name" value="HATPase_c"/>
    <property type="match status" value="1"/>
</dbReference>
<dbReference type="Gene3D" id="1.20.120.160">
    <property type="entry name" value="HPT domain"/>
    <property type="match status" value="2"/>
</dbReference>
<dbReference type="SUPFAM" id="SSF55874">
    <property type="entry name" value="ATPase domain of HSP90 chaperone/DNA topoisomerase II/histidine kinase"/>
    <property type="match status" value="1"/>
</dbReference>
<keyword evidence="5" id="KW-0418">Kinase</keyword>
<feature type="modified residue" description="4-aspartylphosphate" evidence="7">
    <location>
        <position position="982"/>
    </location>
</feature>
<dbReference type="Pfam" id="PF01584">
    <property type="entry name" value="CheW"/>
    <property type="match status" value="1"/>
</dbReference>
<feature type="domain" description="HPt" evidence="12">
    <location>
        <begin position="27"/>
        <end position="131"/>
    </location>
</feature>
<feature type="domain" description="HPt" evidence="12">
    <location>
        <begin position="266"/>
        <end position="388"/>
    </location>
</feature>
<protein>
    <recommendedName>
        <fullName evidence="2">histidine kinase</fullName>
        <ecNumber evidence="2">2.7.13.3</ecNumber>
    </recommendedName>
</protein>
<dbReference type="SMART" id="SM01231">
    <property type="entry name" value="H-kinase_dim"/>
    <property type="match status" value="1"/>
</dbReference>
<dbReference type="InterPro" id="IPR005467">
    <property type="entry name" value="His_kinase_dom"/>
</dbReference>
<feature type="region of interest" description="Disordered" evidence="8">
    <location>
        <begin position="239"/>
        <end position="267"/>
    </location>
</feature>
<accession>A0A4U8YHZ1</accession>
<dbReference type="InterPro" id="IPR002545">
    <property type="entry name" value="CheW-lke_dom"/>
</dbReference>
<dbReference type="Gene3D" id="3.30.565.10">
    <property type="entry name" value="Histidine kinase-like ATPase, C-terminal domain"/>
    <property type="match status" value="1"/>
</dbReference>
<dbReference type="Pfam" id="PF02518">
    <property type="entry name" value="HATPase_c"/>
    <property type="match status" value="1"/>
</dbReference>
<dbReference type="SMART" id="SM00073">
    <property type="entry name" value="HPT"/>
    <property type="match status" value="2"/>
</dbReference>